<dbReference type="InterPro" id="IPR025714">
    <property type="entry name" value="Methyltranfer_dom"/>
</dbReference>
<dbReference type="InterPro" id="IPR029063">
    <property type="entry name" value="SAM-dependent_MTases_sf"/>
</dbReference>
<feature type="domain" description="Methyltransferase regulatory" evidence="1">
    <location>
        <begin position="227"/>
        <end position="310"/>
    </location>
</feature>
<gene>
    <name evidence="3" type="ORF">PF021_05800</name>
</gene>
<protein>
    <submittedName>
        <fullName evidence="3">Class I SAM-dependent methyltransferase</fullName>
    </submittedName>
</protein>
<evidence type="ECO:0000313" key="4">
    <source>
        <dbReference type="Proteomes" id="UP001210261"/>
    </source>
</evidence>
<dbReference type="Pfam" id="PF13847">
    <property type="entry name" value="Methyltransf_31"/>
    <property type="match status" value="1"/>
</dbReference>
<reference evidence="3 4" key="1">
    <citation type="submission" date="2023-01" db="EMBL/GenBank/DDBJ databases">
        <title>Description of Helicobacter ibis sp. nov. isolated from faecal droppings of black-faced ibis (Theristicus melanopis).</title>
        <authorList>
            <person name="Lopez-Cantillo M."/>
            <person name="Vidal-Veuthey B."/>
            <person name="Mella A."/>
            <person name="De La Haba R."/>
            <person name="Collado L."/>
        </authorList>
    </citation>
    <scope>NUCLEOTIDE SEQUENCE [LARGE SCALE GENOMIC DNA]</scope>
    <source>
        <strain evidence="3 4">A82</strain>
    </source>
</reference>
<keyword evidence="3" id="KW-0808">Transferase</keyword>
<dbReference type="InterPro" id="IPR018773">
    <property type="entry name" value="MeTrfase_reg_dom_prd"/>
</dbReference>
<name>A0ABT4VEQ6_9HELI</name>
<dbReference type="Gene3D" id="3.40.50.150">
    <property type="entry name" value="Vaccinia Virus protein VP39"/>
    <property type="match status" value="1"/>
</dbReference>
<dbReference type="GO" id="GO:0008168">
    <property type="term" value="F:methyltransferase activity"/>
    <property type="evidence" value="ECO:0007669"/>
    <property type="project" value="UniProtKB-KW"/>
</dbReference>
<dbReference type="EMBL" id="JAQHXR010000003">
    <property type="protein sequence ID" value="MDA3969189.1"/>
    <property type="molecule type" value="Genomic_DNA"/>
</dbReference>
<sequence>MESWSDGYFTNTEYTEGYYKEISPMMINLNLALAGVEVGNEHDITPKDGFSYLELGYGMGISITLNAATNNGIFYGTDFTPTHTHKANIYANGLDNITLYNDSFEELLERLNKTRLEFDYIVFHGIFSWISRENQDIILEIIRKFLKPGGIVYNSYNCMPGWSSKMALREIFRMHNRHYTNASTGAHESIANSANFLKEFMETNPMYFQGNQIAQSLVTQLTQSNNHKYLGHEYLNSTWDIFYFHEIAERMQDMAKCSYITMGEILEHFNEWTLRPEWVSYLSNIKDKIFQEQLKDFCLNRQFRKDIYCKGVAYTNHNTAKTKLLNTKFALVEQKEKFSTKMQFVLGEGTLKREKYDSVLEYLESKNYTSKTGWEISEKCKLQFQELMSILAILMQQGIVSPAQTISDTIKNRTKIYNQNIIKNKEKSILSASYIASPVTCSAIAINDLHRFMLGFYMQGITAENNLITRTIEKLKELDSKPIKDGKTLTTDSEIKKEITQMANEFKQKIGIFKNLGIID</sequence>
<dbReference type="Pfam" id="PF10119">
    <property type="entry name" value="MethyTransf_Reg"/>
    <property type="match status" value="1"/>
</dbReference>
<accession>A0ABT4VEQ6</accession>
<evidence type="ECO:0000259" key="2">
    <source>
        <dbReference type="Pfam" id="PF13847"/>
    </source>
</evidence>
<keyword evidence="3" id="KW-0489">Methyltransferase</keyword>
<dbReference type="RefSeq" id="WP_271021516.1">
    <property type="nucleotide sequence ID" value="NZ_JAQHXR010000003.1"/>
</dbReference>
<dbReference type="CDD" id="cd02440">
    <property type="entry name" value="AdoMet_MTases"/>
    <property type="match status" value="1"/>
</dbReference>
<evidence type="ECO:0000313" key="3">
    <source>
        <dbReference type="EMBL" id="MDA3969189.1"/>
    </source>
</evidence>
<keyword evidence="4" id="KW-1185">Reference proteome</keyword>
<evidence type="ECO:0000259" key="1">
    <source>
        <dbReference type="Pfam" id="PF10119"/>
    </source>
</evidence>
<dbReference type="SUPFAM" id="SSF53335">
    <property type="entry name" value="S-adenosyl-L-methionine-dependent methyltransferases"/>
    <property type="match status" value="1"/>
</dbReference>
<dbReference type="Proteomes" id="UP001210261">
    <property type="component" value="Unassembled WGS sequence"/>
</dbReference>
<dbReference type="GO" id="GO:0032259">
    <property type="term" value="P:methylation"/>
    <property type="evidence" value="ECO:0007669"/>
    <property type="project" value="UniProtKB-KW"/>
</dbReference>
<organism evidence="3 4">
    <name type="scientific">Helicobacter ibis</name>
    <dbReference type="NCBI Taxonomy" id="2962633"/>
    <lineage>
        <taxon>Bacteria</taxon>
        <taxon>Pseudomonadati</taxon>
        <taxon>Campylobacterota</taxon>
        <taxon>Epsilonproteobacteria</taxon>
        <taxon>Campylobacterales</taxon>
        <taxon>Helicobacteraceae</taxon>
        <taxon>Helicobacter</taxon>
    </lineage>
</organism>
<comment type="caution">
    <text evidence="3">The sequence shown here is derived from an EMBL/GenBank/DDBJ whole genome shotgun (WGS) entry which is preliminary data.</text>
</comment>
<proteinExistence type="predicted"/>
<feature type="domain" description="Methyltransferase" evidence="2">
    <location>
        <begin position="47"/>
        <end position="180"/>
    </location>
</feature>